<protein>
    <recommendedName>
        <fullName evidence="2">DUF4258 domain-containing protein</fullName>
    </recommendedName>
</protein>
<dbReference type="Pfam" id="PF14076">
    <property type="entry name" value="DUF4258"/>
    <property type="match status" value="1"/>
</dbReference>
<dbReference type="InterPro" id="IPR025354">
    <property type="entry name" value="DUF4258"/>
</dbReference>
<proteinExistence type="predicted"/>
<accession>A0A6S6RZE2</accession>
<dbReference type="AlphaFoldDB" id="A0A6S6RZE2"/>
<evidence type="ECO:0008006" key="2">
    <source>
        <dbReference type="Google" id="ProtNLM"/>
    </source>
</evidence>
<organism evidence="1">
    <name type="scientific">uncultured Sulfurovum sp</name>
    <dbReference type="NCBI Taxonomy" id="269237"/>
    <lineage>
        <taxon>Bacteria</taxon>
        <taxon>Pseudomonadati</taxon>
        <taxon>Campylobacterota</taxon>
        <taxon>Epsilonproteobacteria</taxon>
        <taxon>Campylobacterales</taxon>
        <taxon>Sulfurovaceae</taxon>
        <taxon>Sulfurovum</taxon>
        <taxon>environmental samples</taxon>
    </lineage>
</organism>
<name>A0A6S6RZE2_9BACT</name>
<reference evidence="1" key="1">
    <citation type="submission" date="2020-01" db="EMBL/GenBank/DDBJ databases">
        <authorList>
            <person name="Meier V. D."/>
            <person name="Meier V D."/>
        </authorList>
    </citation>
    <scope>NUCLEOTIDE SEQUENCE</scope>
    <source>
        <strain evidence="1">HLG_WM_MAG_04</strain>
    </source>
</reference>
<gene>
    <name evidence="1" type="ORF">HELGO_WM2142</name>
</gene>
<sequence length="102" mass="11987">MDQIKIVEALELGQIQWRRHALERMLQRGIGRSEVKKALIFGEIIESYETDVPFESALFFHNVEKTLHVVASLDELNKMVYIITAYEPDILHFEDDLKTRKK</sequence>
<dbReference type="EMBL" id="CACVAX010000006">
    <property type="protein sequence ID" value="CAA6802550.1"/>
    <property type="molecule type" value="Genomic_DNA"/>
</dbReference>
<evidence type="ECO:0000313" key="1">
    <source>
        <dbReference type="EMBL" id="CAA6802550.1"/>
    </source>
</evidence>